<proteinExistence type="inferred from homology"/>
<dbReference type="NCBIfam" id="TIGR00138">
    <property type="entry name" value="rsmG_gidB"/>
    <property type="match status" value="1"/>
</dbReference>
<dbReference type="EMBL" id="QPGR01000001">
    <property type="protein sequence ID" value="TBR82356.1"/>
    <property type="molecule type" value="Genomic_DNA"/>
</dbReference>
<dbReference type="PANTHER" id="PTHR31760">
    <property type="entry name" value="S-ADENOSYL-L-METHIONINE-DEPENDENT METHYLTRANSFERASES SUPERFAMILY PROTEIN"/>
    <property type="match status" value="1"/>
</dbReference>
<accession>A0A4Q9JWN6</accession>
<keyword evidence="3 6" id="KW-0489">Methyltransferase</keyword>
<keyword evidence="5 6" id="KW-0949">S-adenosyl-L-methionine</keyword>
<evidence type="ECO:0000313" key="7">
    <source>
        <dbReference type="EMBL" id="TBR82356.1"/>
    </source>
</evidence>
<dbReference type="PANTHER" id="PTHR31760:SF0">
    <property type="entry name" value="S-ADENOSYL-L-METHIONINE-DEPENDENT METHYLTRANSFERASES SUPERFAMILY PROTEIN"/>
    <property type="match status" value="1"/>
</dbReference>
<comment type="similarity">
    <text evidence="6">Belongs to the methyltransferase superfamily. RNA methyltransferase RsmG family.</text>
</comment>
<dbReference type="Gene3D" id="3.40.50.150">
    <property type="entry name" value="Vaccinia Virus protein VP39"/>
    <property type="match status" value="1"/>
</dbReference>
<feature type="binding site" evidence="6">
    <location>
        <position position="136"/>
    </location>
    <ligand>
        <name>S-adenosyl-L-methionine</name>
        <dbReference type="ChEBI" id="CHEBI:59789"/>
    </ligand>
</feature>
<sequence length="200" mass="23655">MNLYLENLDFLKEYDIKNFENRIQIYKDLLNRYNRIHNLTQFKTIDENIIDSLKILDFKDLNFAKNIIDIGSGAGFPAIFLAFILKSQFYLFEPSAKKAAFLRNVKIECKLDNVFIIKEKIQDYKSQLIADIITSRALCDISSLLELCKNFYNKHTLFLLYKGSKAYEECKNLKEYEIIERDFRKYCLFKGISPQNSFKS</sequence>
<protein>
    <recommendedName>
        <fullName evidence="6">Ribosomal RNA small subunit methyltransferase G</fullName>
        <ecNumber evidence="6">2.1.1.-</ecNumber>
    </recommendedName>
    <alternativeName>
        <fullName evidence="6">16S rRNA 7-methylguanosine methyltransferase</fullName>
        <shortName evidence="6">16S rRNA m7G methyltransferase</shortName>
    </alternativeName>
</protein>
<feature type="binding site" evidence="6">
    <location>
        <position position="71"/>
    </location>
    <ligand>
        <name>S-adenosyl-L-methionine</name>
        <dbReference type="ChEBI" id="CHEBI:59789"/>
    </ligand>
</feature>
<evidence type="ECO:0000256" key="6">
    <source>
        <dbReference type="HAMAP-Rule" id="MF_00074"/>
    </source>
</evidence>
<dbReference type="HAMAP" id="MF_00074">
    <property type="entry name" value="16SrRNA_methyltr_G"/>
    <property type="match status" value="1"/>
</dbReference>
<evidence type="ECO:0000256" key="5">
    <source>
        <dbReference type="ARBA" id="ARBA00022691"/>
    </source>
</evidence>
<dbReference type="GO" id="GO:0005829">
    <property type="term" value="C:cytosol"/>
    <property type="evidence" value="ECO:0007669"/>
    <property type="project" value="TreeGrafter"/>
</dbReference>
<evidence type="ECO:0000313" key="8">
    <source>
        <dbReference type="Proteomes" id="UP000292583"/>
    </source>
</evidence>
<evidence type="ECO:0000256" key="2">
    <source>
        <dbReference type="ARBA" id="ARBA00022552"/>
    </source>
</evidence>
<dbReference type="GO" id="GO:0070043">
    <property type="term" value="F:rRNA (guanine-N7-)-methyltransferase activity"/>
    <property type="evidence" value="ECO:0007669"/>
    <property type="project" value="UniProtKB-UniRule"/>
</dbReference>
<comment type="caution">
    <text evidence="7">The sequence shown here is derived from an EMBL/GenBank/DDBJ whole genome shotgun (WGS) entry which is preliminary data.</text>
</comment>
<feature type="binding site" evidence="6">
    <location>
        <begin position="121"/>
        <end position="122"/>
    </location>
    <ligand>
        <name>S-adenosyl-L-methionine</name>
        <dbReference type="ChEBI" id="CHEBI:59789"/>
    </ligand>
</feature>
<dbReference type="Proteomes" id="UP000292583">
    <property type="component" value="Unassembled WGS sequence"/>
</dbReference>
<evidence type="ECO:0000256" key="1">
    <source>
        <dbReference type="ARBA" id="ARBA00022490"/>
    </source>
</evidence>
<dbReference type="Pfam" id="PF02527">
    <property type="entry name" value="GidB"/>
    <property type="match status" value="1"/>
</dbReference>
<dbReference type="AlphaFoldDB" id="A0A4Q9JWN6"/>
<dbReference type="SUPFAM" id="SSF53335">
    <property type="entry name" value="S-adenosyl-L-methionine-dependent methyltransferases"/>
    <property type="match status" value="1"/>
</dbReference>
<dbReference type="CDD" id="cd02440">
    <property type="entry name" value="AdoMet_MTases"/>
    <property type="match status" value="1"/>
</dbReference>
<evidence type="ECO:0000256" key="3">
    <source>
        <dbReference type="ARBA" id="ARBA00022603"/>
    </source>
</evidence>
<feature type="binding site" evidence="6">
    <location>
        <position position="76"/>
    </location>
    <ligand>
        <name>S-adenosyl-L-methionine</name>
        <dbReference type="ChEBI" id="CHEBI:59789"/>
    </ligand>
</feature>
<organism evidence="7 8">
    <name type="scientific">Campylobacter novaezeelandiae</name>
    <dbReference type="NCBI Taxonomy" id="2267891"/>
    <lineage>
        <taxon>Bacteria</taxon>
        <taxon>Pseudomonadati</taxon>
        <taxon>Campylobacterota</taxon>
        <taxon>Epsilonproteobacteria</taxon>
        <taxon>Campylobacterales</taxon>
        <taxon>Campylobacteraceae</taxon>
        <taxon>Campylobacter</taxon>
    </lineage>
</organism>
<name>A0A4Q9JWN6_9BACT</name>
<gene>
    <name evidence="6 7" type="primary">rsmG</name>
    <name evidence="7" type="ORF">DU473_00510</name>
</gene>
<dbReference type="EC" id="2.1.1.-" evidence="6"/>
<dbReference type="InterPro" id="IPR029063">
    <property type="entry name" value="SAM-dependent_MTases_sf"/>
</dbReference>
<comment type="subcellular location">
    <subcellularLocation>
        <location evidence="6">Cytoplasm</location>
    </subcellularLocation>
</comment>
<keyword evidence="2 6" id="KW-0698">rRNA processing</keyword>
<comment type="function">
    <text evidence="6">Specifically methylates the N7 position of a guanine in 16S rRNA.</text>
</comment>
<dbReference type="InterPro" id="IPR003682">
    <property type="entry name" value="rRNA_ssu_MeTfrase_G"/>
</dbReference>
<reference evidence="7 8" key="1">
    <citation type="submission" date="2018-07" db="EMBL/GenBank/DDBJ databases">
        <title>Campylobacter zealandensis sp. nov., isolated from birds and water in New Zealand.</title>
        <authorList>
            <person name="Wilkinson D.A."/>
            <person name="Biggs P.J."/>
            <person name="French N.P."/>
            <person name="Midwinter A.C."/>
        </authorList>
    </citation>
    <scope>NUCLEOTIDE SEQUENCE [LARGE SCALE GENOMIC DNA]</scope>
    <source>
        <strain evidence="7 8">B423b</strain>
    </source>
</reference>
<dbReference type="RefSeq" id="WP_131186352.1">
    <property type="nucleotide sequence ID" value="NZ_QPGR01000001.1"/>
</dbReference>
<keyword evidence="1 6" id="KW-0963">Cytoplasm</keyword>
<evidence type="ECO:0000256" key="4">
    <source>
        <dbReference type="ARBA" id="ARBA00022679"/>
    </source>
</evidence>
<keyword evidence="4 6" id="KW-0808">Transferase</keyword>
<dbReference type="OrthoDB" id="9808773at2"/>
<feature type="binding site" evidence="6">
    <location>
        <begin position="93"/>
        <end position="95"/>
    </location>
    <ligand>
        <name>S-adenosyl-L-methionine</name>
        <dbReference type="ChEBI" id="CHEBI:59789"/>
    </ligand>
</feature>
<keyword evidence="8" id="KW-1185">Reference proteome</keyword>